<proteinExistence type="inferred from homology"/>
<dbReference type="Gene3D" id="3.60.15.10">
    <property type="entry name" value="Ribonuclease Z/Hydroxyacylglutathione hydrolase-like"/>
    <property type="match status" value="1"/>
</dbReference>
<dbReference type="InterPro" id="IPR050855">
    <property type="entry name" value="NDM-1-like"/>
</dbReference>
<dbReference type="InterPro" id="IPR001279">
    <property type="entry name" value="Metallo-B-lactamas"/>
</dbReference>
<gene>
    <name evidence="3" type="ORF">SAMN05444370_104217</name>
</gene>
<keyword evidence="4" id="KW-1185">Reference proteome</keyword>
<reference evidence="3 4" key="1">
    <citation type="submission" date="2016-10" db="EMBL/GenBank/DDBJ databases">
        <authorList>
            <person name="de Groot N.N."/>
        </authorList>
    </citation>
    <scope>NUCLEOTIDE SEQUENCE [LARGE SCALE GENOMIC DNA]</scope>
    <source>
        <strain evidence="3 4">DSM 15345</strain>
    </source>
</reference>
<dbReference type="PANTHER" id="PTHR42951">
    <property type="entry name" value="METALLO-BETA-LACTAMASE DOMAIN-CONTAINING"/>
    <property type="match status" value="1"/>
</dbReference>
<dbReference type="EMBL" id="FNQM01000004">
    <property type="protein sequence ID" value="SEA34988.1"/>
    <property type="molecule type" value="Genomic_DNA"/>
</dbReference>
<dbReference type="PANTHER" id="PTHR42951:SF4">
    <property type="entry name" value="ACYL-COENZYME A THIOESTERASE MBLAC2"/>
    <property type="match status" value="1"/>
</dbReference>
<evidence type="ECO:0000313" key="4">
    <source>
        <dbReference type="Proteomes" id="UP000198703"/>
    </source>
</evidence>
<evidence type="ECO:0000256" key="1">
    <source>
        <dbReference type="ARBA" id="ARBA00005250"/>
    </source>
</evidence>
<evidence type="ECO:0000313" key="3">
    <source>
        <dbReference type="EMBL" id="SEA34988.1"/>
    </source>
</evidence>
<feature type="domain" description="Metallo-beta-lactamase" evidence="2">
    <location>
        <begin position="32"/>
        <end position="235"/>
    </location>
</feature>
<accession>A0A1H4AGT3</accession>
<dbReference type="InterPro" id="IPR036866">
    <property type="entry name" value="RibonucZ/Hydroxyglut_hydro"/>
</dbReference>
<dbReference type="GO" id="GO:0017001">
    <property type="term" value="P:antibiotic catabolic process"/>
    <property type="evidence" value="ECO:0007669"/>
    <property type="project" value="UniProtKB-ARBA"/>
</dbReference>
<name>A0A1H4AGT3_9RHOB</name>
<dbReference type="Proteomes" id="UP000198703">
    <property type="component" value="Unassembled WGS sequence"/>
</dbReference>
<evidence type="ECO:0000259" key="2">
    <source>
        <dbReference type="SMART" id="SM00849"/>
    </source>
</evidence>
<organism evidence="3 4">
    <name type="scientific">Rubrimonas cliftonensis</name>
    <dbReference type="NCBI Taxonomy" id="89524"/>
    <lineage>
        <taxon>Bacteria</taxon>
        <taxon>Pseudomonadati</taxon>
        <taxon>Pseudomonadota</taxon>
        <taxon>Alphaproteobacteria</taxon>
        <taxon>Rhodobacterales</taxon>
        <taxon>Paracoccaceae</taxon>
        <taxon>Rubrimonas</taxon>
    </lineage>
</organism>
<sequence>MSLPVAERWFETKRLDATTTLLLEPHVHILEQANMFLIEGRDRDVILDSGMGVAPLRPVLDALRADPAKPLAHVASHAHIDHIGGVHEFGERLIHPAEADDMAEPKGIRSLRSADFAPETRQMFLDAGYPPLWELLIDAVPWEGYDPDAYLLQGAPATGLLEEGDAVDLGDRVFEVLHLPGHSPGGIGLWEAETGVLFSGDAIYDGPLIPVEPAVYARTLRRLRDLPVSIVHGGHDPSFGRDRLRAIVDACLPKLEAAPG</sequence>
<dbReference type="RefSeq" id="WP_245730983.1">
    <property type="nucleotide sequence ID" value="NZ_FNQM01000004.1"/>
</dbReference>
<dbReference type="STRING" id="89524.SAMN05444370_104217"/>
<protein>
    <submittedName>
        <fullName evidence="3">Glyoxylase, beta-lactamase superfamily II</fullName>
    </submittedName>
</protein>
<dbReference type="SMART" id="SM00849">
    <property type="entry name" value="Lactamase_B"/>
    <property type="match status" value="1"/>
</dbReference>
<dbReference type="AlphaFoldDB" id="A0A1H4AGT3"/>
<dbReference type="SUPFAM" id="SSF56281">
    <property type="entry name" value="Metallo-hydrolase/oxidoreductase"/>
    <property type="match status" value="1"/>
</dbReference>
<dbReference type="Pfam" id="PF00753">
    <property type="entry name" value="Lactamase_B"/>
    <property type="match status" value="1"/>
</dbReference>
<comment type="similarity">
    <text evidence="1">Belongs to the metallo-beta-lactamase superfamily. Class-B beta-lactamase family.</text>
</comment>